<dbReference type="AlphaFoldDB" id="A0A1E7EWH7"/>
<organism evidence="1 2">
    <name type="scientific">Fragilariopsis cylindrus CCMP1102</name>
    <dbReference type="NCBI Taxonomy" id="635003"/>
    <lineage>
        <taxon>Eukaryota</taxon>
        <taxon>Sar</taxon>
        <taxon>Stramenopiles</taxon>
        <taxon>Ochrophyta</taxon>
        <taxon>Bacillariophyta</taxon>
        <taxon>Bacillariophyceae</taxon>
        <taxon>Bacillariophycidae</taxon>
        <taxon>Bacillariales</taxon>
        <taxon>Bacillariaceae</taxon>
        <taxon>Fragilariopsis</taxon>
    </lineage>
</organism>
<dbReference type="InParanoid" id="A0A1E7EWH7"/>
<proteinExistence type="predicted"/>
<dbReference type="KEGG" id="fcy:FRACYDRAFT_271235"/>
<name>A0A1E7EWH7_9STRA</name>
<sequence length="78" mass="9457">MNMIVSSLKLYFVQNNDEHKEGFLEEPVRHIASIEIFMWYYENQRSQKYFLDKIVVSVLSEIGCSEFRFFYSSRIDLF</sequence>
<accession>A0A1E7EWH7</accession>
<evidence type="ECO:0000313" key="1">
    <source>
        <dbReference type="EMBL" id="OEU10216.1"/>
    </source>
</evidence>
<evidence type="ECO:0000313" key="2">
    <source>
        <dbReference type="Proteomes" id="UP000095751"/>
    </source>
</evidence>
<dbReference type="EMBL" id="KV784373">
    <property type="protein sequence ID" value="OEU10216.1"/>
    <property type="molecule type" value="Genomic_DNA"/>
</dbReference>
<keyword evidence="2" id="KW-1185">Reference proteome</keyword>
<protein>
    <submittedName>
        <fullName evidence="1">Uncharacterized protein</fullName>
    </submittedName>
</protein>
<reference evidence="1 2" key="1">
    <citation type="submission" date="2016-09" db="EMBL/GenBank/DDBJ databases">
        <title>Extensive genetic diversity and differential bi-allelic expression allows diatom success in the polar Southern Ocean.</title>
        <authorList>
            <consortium name="DOE Joint Genome Institute"/>
            <person name="Mock T."/>
            <person name="Otillar R.P."/>
            <person name="Strauss J."/>
            <person name="Dupont C."/>
            <person name="Frickenhaus S."/>
            <person name="Maumus F."/>
            <person name="Mcmullan M."/>
            <person name="Sanges R."/>
            <person name="Schmutz J."/>
            <person name="Toseland A."/>
            <person name="Valas R."/>
            <person name="Veluchamy A."/>
            <person name="Ward B.J."/>
            <person name="Allen A."/>
            <person name="Barry K."/>
            <person name="Falciatore A."/>
            <person name="Ferrante M."/>
            <person name="Fortunato A.E."/>
            <person name="Gloeckner G."/>
            <person name="Gruber A."/>
            <person name="Hipkin R."/>
            <person name="Janech M."/>
            <person name="Kroth P."/>
            <person name="Leese F."/>
            <person name="Lindquist E."/>
            <person name="Lyon B.R."/>
            <person name="Martin J."/>
            <person name="Mayer C."/>
            <person name="Parker M."/>
            <person name="Quesneville H."/>
            <person name="Raymond J."/>
            <person name="Uhlig C."/>
            <person name="Valentin K.U."/>
            <person name="Worden A.Z."/>
            <person name="Armbrust E.V."/>
            <person name="Bowler C."/>
            <person name="Green B."/>
            <person name="Moulton V."/>
            <person name="Van Oosterhout C."/>
            <person name="Grigoriev I."/>
        </authorList>
    </citation>
    <scope>NUCLEOTIDE SEQUENCE [LARGE SCALE GENOMIC DNA]</scope>
    <source>
        <strain evidence="1 2">CCMP1102</strain>
    </source>
</reference>
<dbReference type="Proteomes" id="UP000095751">
    <property type="component" value="Unassembled WGS sequence"/>
</dbReference>
<gene>
    <name evidence="1" type="ORF">FRACYDRAFT_271235</name>
</gene>